<dbReference type="Pfam" id="PF16657">
    <property type="entry name" value="Malt_amylase_C"/>
    <property type="match status" value="1"/>
</dbReference>
<dbReference type="EMBL" id="CP034791">
    <property type="protein sequence ID" value="AZT89217.1"/>
    <property type="molecule type" value="Genomic_DNA"/>
</dbReference>
<dbReference type="KEGG" id="ccha:ELD05_00100"/>
<dbReference type="SUPFAM" id="SSF51011">
    <property type="entry name" value="Glycosyl hydrolase domain"/>
    <property type="match status" value="1"/>
</dbReference>
<dbReference type="InterPro" id="IPR013780">
    <property type="entry name" value="Glyco_hydro_b"/>
</dbReference>
<protein>
    <recommendedName>
        <fullName evidence="2">Maltogenic amylase-like C-terminal domain-containing protein</fullName>
    </recommendedName>
</protein>
<dbReference type="Proteomes" id="UP000282930">
    <property type="component" value="Chromosome"/>
</dbReference>
<reference evidence="3 4" key="1">
    <citation type="submission" date="2018-12" db="EMBL/GenBank/DDBJ databases">
        <title>Genome sequence from the cellulolytic species, Caldicellulosiruptor changbaiensis.</title>
        <authorList>
            <person name="Blumer-Schuette S.E."/>
            <person name="Mendoza C."/>
        </authorList>
    </citation>
    <scope>NUCLEOTIDE SEQUENCE [LARGE SCALE GENOMIC DNA]</scope>
    <source>
        <strain evidence="3 4">CBS-Z</strain>
    </source>
</reference>
<dbReference type="InterPro" id="IPR032091">
    <property type="entry name" value="Malt_amylase-like_C"/>
</dbReference>
<name>A0A3T0D1Y1_9FIRM</name>
<comment type="similarity">
    <text evidence="1">Belongs to the glycosyl hydrolase 13 family.</text>
</comment>
<sequence length="84" mass="9130">MDGSSLRGDFKLIQTNESIFAFVITYGNDSILIVLNLSDKPVSGNIPIYAKGLKGNLIKGFGDFSLKGSNLKYNIKSPSFVIID</sequence>
<evidence type="ECO:0000313" key="4">
    <source>
        <dbReference type="Proteomes" id="UP000282930"/>
    </source>
</evidence>
<accession>A0A3T0D1Y1</accession>
<evidence type="ECO:0000313" key="3">
    <source>
        <dbReference type="EMBL" id="AZT89217.1"/>
    </source>
</evidence>
<keyword evidence="4" id="KW-1185">Reference proteome</keyword>
<evidence type="ECO:0000256" key="1">
    <source>
        <dbReference type="ARBA" id="ARBA00008061"/>
    </source>
</evidence>
<dbReference type="RefSeq" id="WP_127350843.1">
    <property type="nucleotide sequence ID" value="NZ_CP034791.1"/>
</dbReference>
<proteinExistence type="inferred from homology"/>
<organism evidence="3 4">
    <name type="scientific">Caldicellulosiruptor changbaiensis</name>
    <dbReference type="NCBI Taxonomy" id="1222016"/>
    <lineage>
        <taxon>Bacteria</taxon>
        <taxon>Bacillati</taxon>
        <taxon>Bacillota</taxon>
        <taxon>Bacillota incertae sedis</taxon>
        <taxon>Caldicellulosiruptorales</taxon>
        <taxon>Caldicellulosiruptoraceae</taxon>
        <taxon>Caldicellulosiruptor</taxon>
    </lineage>
</organism>
<gene>
    <name evidence="3" type="ORF">ELD05_00100</name>
</gene>
<evidence type="ECO:0000259" key="2">
    <source>
        <dbReference type="Pfam" id="PF16657"/>
    </source>
</evidence>
<feature type="domain" description="Maltogenic amylase-like C-terminal" evidence="2">
    <location>
        <begin position="14"/>
        <end position="52"/>
    </location>
</feature>
<dbReference type="Gene3D" id="2.60.40.1180">
    <property type="entry name" value="Golgi alpha-mannosidase II"/>
    <property type="match status" value="1"/>
</dbReference>
<dbReference type="AlphaFoldDB" id="A0A3T0D1Y1"/>